<dbReference type="AlphaFoldDB" id="A0A517DPH8"/>
<keyword evidence="2" id="KW-0560">Oxidoreductase</keyword>
<dbReference type="KEGG" id="sted:SPTER_05370"/>
<keyword evidence="3" id="KW-1185">Reference proteome</keyword>
<dbReference type="OrthoDB" id="9802175at2"/>
<dbReference type="Pfam" id="PF00148">
    <property type="entry name" value="Oxidored_nitro"/>
    <property type="match status" value="1"/>
</dbReference>
<name>A0A517DPH8_9FIRM</name>
<dbReference type="RefSeq" id="WP_144348933.1">
    <property type="nucleotide sequence ID" value="NZ_CP036259.1"/>
</dbReference>
<dbReference type="SUPFAM" id="SSF53807">
    <property type="entry name" value="Helical backbone' metal receptor"/>
    <property type="match status" value="1"/>
</dbReference>
<proteinExistence type="predicted"/>
<reference evidence="2 3" key="1">
    <citation type="submission" date="2019-02" db="EMBL/GenBank/DDBJ databases">
        <title>Closed genome of Sporomusa termitida DSM 4440.</title>
        <authorList>
            <person name="Poehlein A."/>
            <person name="Daniel R."/>
        </authorList>
    </citation>
    <scope>NUCLEOTIDE SEQUENCE [LARGE SCALE GENOMIC DNA]</scope>
    <source>
        <strain evidence="2 3">DSM 4440</strain>
    </source>
</reference>
<evidence type="ECO:0000259" key="1">
    <source>
        <dbReference type="Pfam" id="PF00148"/>
    </source>
</evidence>
<dbReference type="EC" id="1.18.6.1" evidence="2"/>
<evidence type="ECO:0000313" key="2">
    <source>
        <dbReference type="EMBL" id="QDR79264.1"/>
    </source>
</evidence>
<accession>A0A517DPH8</accession>
<dbReference type="PANTHER" id="PTHR33712">
    <property type="entry name" value="LIGHT-INDEPENDENT PROTOCHLOROPHYLLIDE REDUCTASE SUBUNIT B"/>
    <property type="match status" value="1"/>
</dbReference>
<dbReference type="PANTHER" id="PTHR33712:SF7">
    <property type="entry name" value="LIGHT-INDEPENDENT PROTOCHLOROPHYLLIDE REDUCTASE SUBUNIT B"/>
    <property type="match status" value="1"/>
</dbReference>
<protein>
    <submittedName>
        <fullName evidence="2">Nitrogenase molybdenum-iron protein beta chain</fullName>
        <ecNumber evidence="2">1.18.6.1</ecNumber>
    </submittedName>
</protein>
<sequence>MAQYVEQIRHVCSLGALQSVLAIERAVPILHAGPGCGQKLWGALGLQNGCQGSGYVGGHSVPCTNIGEKEVIFGGNERLRDIIANSLKVLDADLFVVVTGCVADIVGDDVGEATRRFQEQGQPVVYAETGGFKGTNLFGHELVLDAIIDQYLPPAANVQPGLVNIWSVVPYHDAFWLGNLTELERLVSELGLTPNVIFGPGKGMEALYKVPQAQWNLLVSPWVGLKNVRHLAEKFNTPYLHYPVLPIGPTETANFLRTIGEYAGVAGKRVERVISRHEAEYYYYIERSADVLLETRLLPRRFVTIADSFYSLGVSRFLINDLGLLPELQYITDGVPEEYQGDITAQFQHFTDGITAKVVFTNDGGAAHADIRQIKFRGRPLIIGSAWDKVLAEELNGYQLSVSMPVSDRLALDRAYVGYQGGLRLAEDIYSLVLADFQ</sequence>
<dbReference type="EMBL" id="CP036259">
    <property type="protein sequence ID" value="QDR79264.1"/>
    <property type="molecule type" value="Genomic_DNA"/>
</dbReference>
<dbReference type="InterPro" id="IPR000510">
    <property type="entry name" value="Nase/OxRdtase_comp1"/>
</dbReference>
<gene>
    <name evidence="2" type="primary">nifK_1</name>
    <name evidence="2" type="ORF">SPTER_05370</name>
</gene>
<dbReference type="Proteomes" id="UP000320776">
    <property type="component" value="Chromosome"/>
</dbReference>
<evidence type="ECO:0000313" key="3">
    <source>
        <dbReference type="Proteomes" id="UP000320776"/>
    </source>
</evidence>
<organism evidence="2 3">
    <name type="scientific">Sporomusa termitida</name>
    <dbReference type="NCBI Taxonomy" id="2377"/>
    <lineage>
        <taxon>Bacteria</taxon>
        <taxon>Bacillati</taxon>
        <taxon>Bacillota</taxon>
        <taxon>Negativicutes</taxon>
        <taxon>Selenomonadales</taxon>
        <taxon>Sporomusaceae</taxon>
        <taxon>Sporomusa</taxon>
    </lineage>
</organism>
<dbReference type="GO" id="GO:0016163">
    <property type="term" value="F:nitrogenase activity"/>
    <property type="evidence" value="ECO:0007669"/>
    <property type="project" value="UniProtKB-EC"/>
</dbReference>
<feature type="domain" description="Nitrogenase/oxidoreductase component 1" evidence="1">
    <location>
        <begin position="14"/>
        <end position="433"/>
    </location>
</feature>
<dbReference type="InterPro" id="IPR050152">
    <property type="entry name" value="ChlB/BchB/BchZ"/>
</dbReference>
<dbReference type="Gene3D" id="3.40.50.1980">
    <property type="entry name" value="Nitrogenase molybdenum iron protein domain"/>
    <property type="match status" value="3"/>
</dbReference>